<dbReference type="KEGG" id="bbig:BBBOND_0003510"/>
<feature type="coiled-coil region" evidence="1">
    <location>
        <begin position="158"/>
        <end position="185"/>
    </location>
</feature>
<keyword evidence="1" id="KW-0175">Coiled coil</keyword>
<evidence type="ECO:0000313" key="3">
    <source>
        <dbReference type="EMBL" id="CDR71692.1"/>
    </source>
</evidence>
<keyword evidence="2" id="KW-0472">Membrane</keyword>
<dbReference type="RefSeq" id="XP_012770638.1">
    <property type="nucleotide sequence ID" value="XM_012915184.1"/>
</dbReference>
<keyword evidence="2" id="KW-1133">Transmembrane helix</keyword>
<keyword evidence="2" id="KW-0812">Transmembrane</keyword>
<evidence type="ECO:0008006" key="4">
    <source>
        <dbReference type="Google" id="ProtNLM"/>
    </source>
</evidence>
<dbReference type="SUPFAM" id="SSF58113">
    <property type="entry name" value="Apolipoprotein A-I"/>
    <property type="match status" value="1"/>
</dbReference>
<reference evidence="3" key="1">
    <citation type="journal article" date="2014" name="Nucleic Acids Res.">
        <title>The evolutionary dynamics of variant antigen genes in Babesia reveal a history of genomic innovation underlying host-parasite interaction.</title>
        <authorList>
            <person name="Jackson A.P."/>
            <person name="Otto T.D."/>
            <person name="Darby A."/>
            <person name="Ramaprasad A."/>
            <person name="Xia D."/>
            <person name="Echaide I.E."/>
            <person name="Farber M."/>
            <person name="Gahlot S."/>
            <person name="Gamble J."/>
            <person name="Gupta D."/>
            <person name="Gupta Y."/>
            <person name="Jackson L."/>
            <person name="Malandrin L."/>
            <person name="Malas T.B."/>
            <person name="Moussa E."/>
            <person name="Nair M."/>
            <person name="Reid AJ."/>
            <person name="Sanders M."/>
            <person name="Sharma J."/>
            <person name="Tracey A."/>
            <person name="Quail M.A."/>
            <person name="Weir W."/>
            <person name="Wastling J.M."/>
            <person name="Hall N."/>
            <person name="Willadsen P."/>
            <person name="Lingelbach K."/>
            <person name="Shiels B."/>
            <person name="Tait A."/>
            <person name="Berriman M."/>
            <person name="Allred D.R."/>
            <person name="Pain A."/>
        </authorList>
    </citation>
    <scope>NUCLEOTIDE SEQUENCE</scope>
    <source>
        <strain evidence="3">Bond</strain>
    </source>
</reference>
<organism evidence="3">
    <name type="scientific">Babesia bigemina</name>
    <dbReference type="NCBI Taxonomy" id="5866"/>
    <lineage>
        <taxon>Eukaryota</taxon>
        <taxon>Sar</taxon>
        <taxon>Alveolata</taxon>
        <taxon>Apicomplexa</taxon>
        <taxon>Aconoidasida</taxon>
        <taxon>Piroplasmida</taxon>
        <taxon>Babesiidae</taxon>
        <taxon>Babesia</taxon>
    </lineage>
</organism>
<gene>
    <name evidence="3" type="ORF">BBBOND_0003510</name>
</gene>
<evidence type="ECO:0000256" key="2">
    <source>
        <dbReference type="SAM" id="Phobius"/>
    </source>
</evidence>
<protein>
    <recommendedName>
        <fullName evidence="4">C3H1-type domain-containing protein</fullName>
    </recommendedName>
</protein>
<dbReference type="OrthoDB" id="5423371at2759"/>
<reference evidence="3" key="2">
    <citation type="submission" date="2014-06" db="EMBL/GenBank/DDBJ databases">
        <authorList>
            <person name="Aslett M."/>
            <person name="De Silva Nishadi"/>
        </authorList>
    </citation>
    <scope>NUCLEOTIDE SEQUENCE</scope>
    <source>
        <strain evidence="3">Bond</strain>
    </source>
</reference>
<evidence type="ECO:0000256" key="1">
    <source>
        <dbReference type="SAM" id="Coils"/>
    </source>
</evidence>
<name>A0A061BJP7_BABBI</name>
<dbReference type="EMBL" id="LK055120">
    <property type="protein sequence ID" value="CDR71692.1"/>
    <property type="molecule type" value="Genomic_DNA"/>
</dbReference>
<feature type="transmembrane region" description="Helical" evidence="2">
    <location>
        <begin position="1627"/>
        <end position="1650"/>
    </location>
</feature>
<dbReference type="VEuPathDB" id="PiroplasmaDB:BBBOND_0003510"/>
<proteinExistence type="predicted"/>
<accession>A0A061BJP7</accession>
<sequence>MAFLSGVLSNIKDHLGQHKNTLDIAINSLEQNKHLGKKGFNVAIGEVVKGVRGYNDGVMKSNKKVSEPIKTMTTRMNKYTEKALKPLLKEKDYENPEEVQKAVEQIDREVESCKEAAQEFNDAFNFDTQDKMKKDVEDLNAPLTAKVKSVAESVKHESDRLGRMAERQKNELKDTTEKIKKILGNLKVSVDCKINDEVKEFVNNLRSKIKPIKEKLETITTTLSQYIIDLQTWMNETKDFIDKVRQNEVKKIVNETSDKLTGKTNLIEDERQKMLKLKKDLTTHIESVRSIVKDKVADAKTVKVAQLDEWKKAGGSVVSSATKKCTEIGGMVETDGAGNGDIHKLAEDMKTKAEDLRKAAIAVEKEIKRKVSGALQAVQKMNDDLRSDLCKVREQMFNNGIWEYVKKQITAVIDAAKLANGTDVTPCFDRLKSGLEKGKLQQLVTAVESNTSEKNNIGKLLYSLNFYGNVKRRTPLNPQPLIQAITQDLEKQVDINMGKDEDGDSKIEFVEGKFAKYKLQVNQSKVVNTLTGKRGQNEGALPSAIGEIRDVGLQRLTNGKGIPEMLVDSSTVFSHPFDQITEKLNKIAGLVDSDKTKSGALADGQKNGVKNYLDDITTLLGKAPVDLKSDIKGSHKGVQGLETIKKEITTALDGIDTYASDISVSYITDGLDKVSTAITQHLGDLEQAIDQTTNAVHAKLIALKDDKIGNAANSKTIKENTLQAISDKLDKLQKGLVTDAIRDTKSLLDTYLTKAEEYYAKELKSHLNTQVKQAIETLTTHSQKHYFLATVQLLSEFSERVEKELKPLPQEIKNDLEKGHKGFMNKIEKYFIGTDKGIKVIRDIKTTHSRPEKSPLSQAAERAYNASRRLCHYLKSQTDFISDFQKYEPLHNSLLTLLDGFKTSEHFNHQFRDNLDTVKNTLDQLAPRQFGTSSTVMLQALKGGIAALVDALDKTYVSSYSGRQWQEEELGHYAKICWTITPILYDALTELKNRLEYENWNDYKIYHPADSTSSLHALFFRDNGYDFNRPENAENGGLNHRQDFNGSSILKHLTNEAHNLFSQLSSPVTGIPPSTSGSDELDVTVAEESGLIQKLYDFLQTYCKVCHLTRIDKPRAPCSVYEILVWCNGLQFNPVYERFKKHVESEFMKEDKLNPGTKKLQPFDAHPSAVKYGDVEAELYNVSAHSHAVLTAILGHGHRDGIYACEFSDNSLKLDYPSNMIQLLCMLFDLLKRLYHQLYFLLKQCRHNAQLSGWKDCHYGRYIGGSGWQCNTKQCPKQDCDQSHDQSGNQRNEQYPNCGVKSPLQSFLEDGLKGHLPHSVAARGSSLSCGTCGSTPGMPCRTPMGFADISAIASHTMIGRNICEVLEAYCGSAKSPLTRLCGYLNCLLPSAPKTLADMFSFYYHLTDRWGMSGNGHKKEAFEEKVKAANFGRSYGELKVYYLFTPSHSALKKGHSDGSLGSLVCLSREAVVCGPYLRPISQSIYETFSSKHADKYLSWIVYLTATFYDLLKKLYDECNSKCGARGSNCHVKACIKGCPTTTIAQDPPRYHDAKCKSIVKCNATLPTLAKYGFVLGDPERLNGDRPSHTKRTCRDFCNVFAEAFEKDSHLVKFFKAIDNFMFAIRAPFLWMTVALWSLSLFYLICVMVGRLDVLHIRSHLRIPSSHKITPQSLLAAAQVGRLAKISYLQP</sequence>
<dbReference type="GeneID" id="24561913"/>